<comment type="caution">
    <text evidence="7">The sequence shown here is derived from an EMBL/GenBank/DDBJ whole genome shotgun (WGS) entry which is preliminary data.</text>
</comment>
<organism evidence="7 8">
    <name type="scientific">Monilinia fructigena</name>
    <dbReference type="NCBI Taxonomy" id="38457"/>
    <lineage>
        <taxon>Eukaryota</taxon>
        <taxon>Fungi</taxon>
        <taxon>Dikarya</taxon>
        <taxon>Ascomycota</taxon>
        <taxon>Pezizomycotina</taxon>
        <taxon>Leotiomycetes</taxon>
        <taxon>Helotiales</taxon>
        <taxon>Sclerotiniaceae</taxon>
        <taxon>Monilinia</taxon>
    </lineage>
</organism>
<comment type="similarity">
    <text evidence="2">Belongs to the pterin-4-alpha-carbinolamine dehydratase family.</text>
</comment>
<feature type="compositionally biased region" description="Basic and acidic residues" evidence="6">
    <location>
        <begin position="120"/>
        <end position="132"/>
    </location>
</feature>
<reference evidence="7 8" key="1">
    <citation type="submission" date="2018-06" db="EMBL/GenBank/DDBJ databases">
        <title>Genome Sequence of the Brown Rot Fungal Pathogen Monilinia fructigena.</title>
        <authorList>
            <person name="Landi L."/>
            <person name="De Miccolis Angelini R.M."/>
            <person name="Pollastro S."/>
            <person name="Abate D."/>
            <person name="Faretra F."/>
            <person name="Romanazzi G."/>
        </authorList>
    </citation>
    <scope>NUCLEOTIDE SEQUENCE [LARGE SCALE GENOMIC DNA]</scope>
    <source>
        <strain evidence="7 8">Mfrg269</strain>
    </source>
</reference>
<dbReference type="InterPro" id="IPR036428">
    <property type="entry name" value="PCD_sf"/>
</dbReference>
<evidence type="ECO:0000256" key="6">
    <source>
        <dbReference type="SAM" id="MobiDB-lite"/>
    </source>
</evidence>
<dbReference type="OrthoDB" id="277398at2759"/>
<keyword evidence="8" id="KW-1185">Reference proteome</keyword>
<evidence type="ECO:0000256" key="1">
    <source>
        <dbReference type="ARBA" id="ARBA00001554"/>
    </source>
</evidence>
<dbReference type="AlphaFoldDB" id="A0A395IJA5"/>
<comment type="catalytic activity">
    <reaction evidence="1">
        <text>(4aS,6R)-4a-hydroxy-L-erythro-5,6,7,8-tetrahydrobiopterin = (6R)-L-erythro-6,7-dihydrobiopterin + H2O</text>
        <dbReference type="Rhea" id="RHEA:11920"/>
        <dbReference type="ChEBI" id="CHEBI:15377"/>
        <dbReference type="ChEBI" id="CHEBI:15642"/>
        <dbReference type="ChEBI" id="CHEBI:43120"/>
        <dbReference type="EC" id="4.2.1.96"/>
    </reaction>
</comment>
<protein>
    <recommendedName>
        <fullName evidence="3">4a-hydroxytetrahydrobiopterin dehydratase</fullName>
        <ecNumber evidence="3">4.2.1.96</ecNumber>
    </recommendedName>
    <alternativeName>
        <fullName evidence="5">4-alpha-hydroxy-tetrahydropterin dehydratase</fullName>
    </alternativeName>
</protein>
<dbReference type="SUPFAM" id="SSF55248">
    <property type="entry name" value="PCD-like"/>
    <property type="match status" value="1"/>
</dbReference>
<dbReference type="Proteomes" id="UP000249056">
    <property type="component" value="Unassembled WGS sequence"/>
</dbReference>
<evidence type="ECO:0000313" key="7">
    <source>
        <dbReference type="EMBL" id="RAL60271.1"/>
    </source>
</evidence>
<dbReference type="Pfam" id="PF01329">
    <property type="entry name" value="Pterin_4a"/>
    <property type="match status" value="1"/>
</dbReference>
<evidence type="ECO:0000313" key="8">
    <source>
        <dbReference type="Proteomes" id="UP000249056"/>
    </source>
</evidence>
<dbReference type="InterPro" id="IPR001533">
    <property type="entry name" value="Pterin_deHydtase"/>
</dbReference>
<dbReference type="CDD" id="cd00488">
    <property type="entry name" value="PCD_DCoH"/>
    <property type="match status" value="1"/>
</dbReference>
<evidence type="ECO:0000256" key="4">
    <source>
        <dbReference type="ARBA" id="ARBA00023239"/>
    </source>
</evidence>
<gene>
    <name evidence="7" type="ORF">DID88_000051</name>
</gene>
<accession>A0A395IJA5</accession>
<proteinExistence type="inferred from homology"/>
<name>A0A395IJA5_9HELO</name>
<keyword evidence="4" id="KW-0456">Lyase</keyword>
<evidence type="ECO:0000256" key="3">
    <source>
        <dbReference type="ARBA" id="ARBA00013252"/>
    </source>
</evidence>
<dbReference type="PANTHER" id="PTHR12599:SF0">
    <property type="entry name" value="PTERIN-4-ALPHA-CARBINOLAMINE DEHYDRATASE"/>
    <property type="match status" value="1"/>
</dbReference>
<dbReference type="PANTHER" id="PTHR12599">
    <property type="entry name" value="PTERIN-4-ALPHA-CARBINOLAMINE DEHYDRATASE"/>
    <property type="match status" value="1"/>
</dbReference>
<dbReference type="EMBL" id="QKRW01000042">
    <property type="protein sequence ID" value="RAL60271.1"/>
    <property type="molecule type" value="Genomic_DNA"/>
</dbReference>
<evidence type="ECO:0000256" key="5">
    <source>
        <dbReference type="ARBA" id="ARBA00030497"/>
    </source>
</evidence>
<dbReference type="GO" id="GO:0006729">
    <property type="term" value="P:tetrahydrobiopterin biosynthetic process"/>
    <property type="evidence" value="ECO:0007669"/>
    <property type="project" value="InterPro"/>
</dbReference>
<sequence>MENPRFLSRRKTPMSNILNYNSHLIPFESLLKENGGKWTLTADKMGIERIFRFKGFKDSWNFMNDVAARCKQEKHHPEWVNIYNMVFIRWTTHVPHGLTSKDILMAGFCDAQAAINNEKIHQPQDSSSRELSDQTAQISEGGEEDGSRKLSLDLQGELITGMEMAESGHGEGPNKLKLGEEMESKEKGESLKMYMNTKVTESKRGIKTIIVDYSHHWKKDTLDSKNSVLVHAKKQ</sequence>
<evidence type="ECO:0000256" key="2">
    <source>
        <dbReference type="ARBA" id="ARBA00006472"/>
    </source>
</evidence>
<dbReference type="GO" id="GO:0008124">
    <property type="term" value="F:4-alpha-hydroxytetrahydrobiopterin dehydratase activity"/>
    <property type="evidence" value="ECO:0007669"/>
    <property type="project" value="UniProtKB-EC"/>
</dbReference>
<dbReference type="Gene3D" id="3.30.1360.20">
    <property type="entry name" value="Transcriptional coactivator/pterin dehydratase"/>
    <property type="match status" value="1"/>
</dbReference>
<feature type="region of interest" description="Disordered" evidence="6">
    <location>
        <begin position="120"/>
        <end position="150"/>
    </location>
</feature>
<dbReference type="EC" id="4.2.1.96" evidence="3"/>